<feature type="non-terminal residue" evidence="1">
    <location>
        <position position="210"/>
    </location>
</feature>
<accession>A0A7X1TQ72</accession>
<comment type="caution">
    <text evidence="1">The sequence shown here is derived from an EMBL/GenBank/DDBJ whole genome shotgun (WGS) entry which is preliminary data.</text>
</comment>
<protein>
    <submittedName>
        <fullName evidence="1">Uncharacterized protein</fullName>
    </submittedName>
</protein>
<proteinExistence type="predicted"/>
<dbReference type="EMBL" id="VJXX01000010">
    <property type="protein sequence ID" value="MPY12308.1"/>
    <property type="molecule type" value="Genomic_DNA"/>
</dbReference>
<dbReference type="RefSeq" id="WP_206687079.1">
    <property type="nucleotide sequence ID" value="NZ_VJXX01000010.1"/>
</dbReference>
<keyword evidence="2" id="KW-1185">Reference proteome</keyword>
<sequence>MAQPLPASEEKSIRNYVELECGTADSSDPDNKVTLVQKVSSYRLVGTDYDVYDVHLPKERWWVITNPTNLYSQESFPEYDVAFSFHVGLMLRVMNRNRVEIEEEKAEEVGGAWRRYEAAVGAMDSAREAEDYQGVAIKCRETLLAFGREHQEAEWLTPPEVKCKVNDFKGWAKLYAQELSTGRMRRYLSEISDKAWDVAVSLQHDYNATE</sequence>
<organism evidence="1 2">
    <name type="scientific">Arthrobacter bussei</name>
    <dbReference type="NCBI Taxonomy" id="2594179"/>
    <lineage>
        <taxon>Bacteria</taxon>
        <taxon>Bacillati</taxon>
        <taxon>Actinomycetota</taxon>
        <taxon>Actinomycetes</taxon>
        <taxon>Micrococcales</taxon>
        <taxon>Micrococcaceae</taxon>
        <taxon>Arthrobacter</taxon>
    </lineage>
</organism>
<name>A0A7X1TQ72_9MICC</name>
<dbReference type="Proteomes" id="UP000326464">
    <property type="component" value="Unassembled WGS sequence"/>
</dbReference>
<evidence type="ECO:0000313" key="2">
    <source>
        <dbReference type="Proteomes" id="UP000326464"/>
    </source>
</evidence>
<dbReference type="AlphaFoldDB" id="A0A7X1TQ72"/>
<gene>
    <name evidence="1" type="ORF">FNH21_16575</name>
</gene>
<reference evidence="2" key="1">
    <citation type="submission" date="2019-07" db="EMBL/GenBank/DDBJ databases">
        <title>Arthrobacter KR32 sp. nov., isolated from mountain cheese made of cows milk.</title>
        <authorList>
            <person name="Flegler A."/>
        </authorList>
    </citation>
    <scope>NUCLEOTIDE SEQUENCE [LARGE SCALE GENOMIC DNA]</scope>
    <source>
        <strain evidence="2">KR32</strain>
    </source>
</reference>
<evidence type="ECO:0000313" key="1">
    <source>
        <dbReference type="EMBL" id="MPY12308.1"/>
    </source>
</evidence>